<dbReference type="Proteomes" id="UP000001137">
    <property type="component" value="Chromosome"/>
</dbReference>
<dbReference type="AlphaFoldDB" id="A8M9U4"/>
<dbReference type="PANTHER" id="PTHR33777">
    <property type="entry name" value="UPF0045 PROTEIN ECM15"/>
    <property type="match status" value="1"/>
</dbReference>
<accession>A8M9U4</accession>
<protein>
    <recommendedName>
        <fullName evidence="2">Thiamine-binding protein domain-containing protein</fullName>
    </recommendedName>
</protein>
<sequence>MGIIIEIAVDPIGTGSTSVGDLIKQAVSVIAKRGYKYQVCAMGTVVELPSLRDIGPLLEDIHEELVKRGVKRIVSVVRIDDRRDKNESIEYKVSRVTQ</sequence>
<dbReference type="SUPFAM" id="SSF89957">
    <property type="entry name" value="MTH1187/YkoF-like"/>
    <property type="match status" value="1"/>
</dbReference>
<evidence type="ECO:0000313" key="4">
    <source>
        <dbReference type="Proteomes" id="UP000001137"/>
    </source>
</evidence>
<dbReference type="GeneID" id="5709945"/>
<name>A8M9U4_CALMQ</name>
<evidence type="ECO:0000313" key="3">
    <source>
        <dbReference type="EMBL" id="ABW02415.1"/>
    </source>
</evidence>
<dbReference type="Pfam" id="PF01910">
    <property type="entry name" value="Thiamine_BP"/>
    <property type="match status" value="1"/>
</dbReference>
<reference evidence="3 4" key="1">
    <citation type="submission" date="2007-10" db="EMBL/GenBank/DDBJ databases">
        <title>Complete sequence of Caldivirga maquilingensis IC-167.</title>
        <authorList>
            <consortium name="US DOE Joint Genome Institute"/>
            <person name="Copeland A."/>
            <person name="Lucas S."/>
            <person name="Lapidus A."/>
            <person name="Barry K."/>
            <person name="Glavina del Rio T."/>
            <person name="Dalin E."/>
            <person name="Tice H."/>
            <person name="Pitluck S."/>
            <person name="Saunders E."/>
            <person name="Brettin T."/>
            <person name="Bruce D."/>
            <person name="Detter J.C."/>
            <person name="Han C."/>
            <person name="Schmutz J."/>
            <person name="Larimer F."/>
            <person name="Land M."/>
            <person name="Hauser L."/>
            <person name="Kyrpides N."/>
            <person name="Ivanova N."/>
            <person name="Biddle J.F."/>
            <person name="Zhang Z."/>
            <person name="Fitz-Gibbon S.T."/>
            <person name="Lowe T.M."/>
            <person name="Saltikov C."/>
            <person name="House C.H."/>
            <person name="Richardson P."/>
        </authorList>
    </citation>
    <scope>NUCLEOTIDE SEQUENCE [LARGE SCALE GENOMIC DNA]</scope>
    <source>
        <strain evidence="4">ATCC 700844 / DSM 13496 / JCM 10307 / IC-167</strain>
    </source>
</reference>
<comment type="similarity">
    <text evidence="1">Belongs to the UPF0045 family.</text>
</comment>
<feature type="domain" description="Thiamine-binding protein" evidence="2">
    <location>
        <begin position="6"/>
        <end position="96"/>
    </location>
</feature>
<dbReference type="HOGENOM" id="CLU_137479_3_2_2"/>
<dbReference type="Gene3D" id="3.30.70.930">
    <property type="match status" value="1"/>
</dbReference>
<dbReference type="EMBL" id="CP000852">
    <property type="protein sequence ID" value="ABW02415.1"/>
    <property type="molecule type" value="Genomic_DNA"/>
</dbReference>
<evidence type="ECO:0000259" key="2">
    <source>
        <dbReference type="Pfam" id="PF01910"/>
    </source>
</evidence>
<organism evidence="3 4">
    <name type="scientific">Caldivirga maquilingensis (strain ATCC 700844 / DSM 13496 / JCM 10307 / IC-167)</name>
    <dbReference type="NCBI Taxonomy" id="397948"/>
    <lineage>
        <taxon>Archaea</taxon>
        <taxon>Thermoproteota</taxon>
        <taxon>Thermoprotei</taxon>
        <taxon>Thermoproteales</taxon>
        <taxon>Thermoproteaceae</taxon>
        <taxon>Caldivirga</taxon>
    </lineage>
</organism>
<dbReference type="KEGG" id="cma:Cmaq_1592"/>
<dbReference type="RefSeq" id="WP_012186634.1">
    <property type="nucleotide sequence ID" value="NC_009954.1"/>
</dbReference>
<gene>
    <name evidence="3" type="ordered locus">Cmaq_1592</name>
</gene>
<dbReference type="InterPro" id="IPR029756">
    <property type="entry name" value="MTH1187/YkoF-like"/>
</dbReference>
<dbReference type="GO" id="GO:0005829">
    <property type="term" value="C:cytosol"/>
    <property type="evidence" value="ECO:0007669"/>
    <property type="project" value="TreeGrafter"/>
</dbReference>
<dbReference type="InterPro" id="IPR051614">
    <property type="entry name" value="UPF0045_domain"/>
</dbReference>
<dbReference type="InterPro" id="IPR002767">
    <property type="entry name" value="Thiamine_BP"/>
</dbReference>
<evidence type="ECO:0000256" key="1">
    <source>
        <dbReference type="ARBA" id="ARBA00010272"/>
    </source>
</evidence>
<keyword evidence="4" id="KW-1185">Reference proteome</keyword>
<proteinExistence type="inferred from homology"/>
<dbReference type="OrthoDB" id="10763at2157"/>
<dbReference type="STRING" id="397948.Cmaq_1592"/>
<dbReference type="eggNOG" id="arCOG04373">
    <property type="taxonomic scope" value="Archaea"/>
</dbReference>
<dbReference type="NCBIfam" id="TIGR00106">
    <property type="entry name" value="MTH1187 family thiamine-binding protein"/>
    <property type="match status" value="1"/>
</dbReference>
<dbReference type="PANTHER" id="PTHR33777:SF1">
    <property type="entry name" value="UPF0045 PROTEIN ECM15"/>
    <property type="match status" value="1"/>
</dbReference>